<gene>
    <name evidence="8" type="primary">escT</name>
    <name evidence="8" type="ORF">GCM10009096_23520</name>
</gene>
<accession>A0ABN1ANK7</accession>
<evidence type="ECO:0000256" key="4">
    <source>
        <dbReference type="ARBA" id="ARBA00022692"/>
    </source>
</evidence>
<keyword evidence="5 7" id="KW-1133">Transmembrane helix</keyword>
<dbReference type="RefSeq" id="WP_343759586.1">
    <property type="nucleotide sequence ID" value="NZ_BAAAEM010000003.1"/>
</dbReference>
<evidence type="ECO:0000313" key="9">
    <source>
        <dbReference type="Proteomes" id="UP001500713"/>
    </source>
</evidence>
<evidence type="ECO:0000313" key="8">
    <source>
        <dbReference type="EMBL" id="GAA0480731.1"/>
    </source>
</evidence>
<organism evidence="8 9">
    <name type="scientific">Parasphingorhabdus litoris</name>
    <dbReference type="NCBI Taxonomy" id="394733"/>
    <lineage>
        <taxon>Bacteria</taxon>
        <taxon>Pseudomonadati</taxon>
        <taxon>Pseudomonadota</taxon>
        <taxon>Alphaproteobacteria</taxon>
        <taxon>Sphingomonadales</taxon>
        <taxon>Sphingomonadaceae</taxon>
        <taxon>Parasphingorhabdus</taxon>
    </lineage>
</organism>
<feature type="transmembrane region" description="Helical" evidence="7">
    <location>
        <begin position="22"/>
        <end position="42"/>
    </location>
</feature>
<reference evidence="9" key="1">
    <citation type="journal article" date="2019" name="Int. J. Syst. Evol. Microbiol.">
        <title>The Global Catalogue of Microorganisms (GCM) 10K type strain sequencing project: providing services to taxonomists for standard genome sequencing and annotation.</title>
        <authorList>
            <consortium name="The Broad Institute Genomics Platform"/>
            <consortium name="The Broad Institute Genome Sequencing Center for Infectious Disease"/>
            <person name="Wu L."/>
            <person name="Ma J."/>
        </authorList>
    </citation>
    <scope>NUCLEOTIDE SEQUENCE [LARGE SCALE GENOMIC DNA]</scope>
    <source>
        <strain evidence="9">JCM 14162</strain>
    </source>
</reference>
<evidence type="ECO:0000256" key="2">
    <source>
        <dbReference type="ARBA" id="ARBA00009772"/>
    </source>
</evidence>
<dbReference type="Pfam" id="PF01311">
    <property type="entry name" value="Bac_export_1"/>
    <property type="match status" value="1"/>
</dbReference>
<evidence type="ECO:0000256" key="5">
    <source>
        <dbReference type="ARBA" id="ARBA00022989"/>
    </source>
</evidence>
<keyword evidence="3 7" id="KW-1003">Cell membrane</keyword>
<dbReference type="Proteomes" id="UP001500713">
    <property type="component" value="Unassembled WGS sequence"/>
</dbReference>
<feature type="transmembrane region" description="Helical" evidence="7">
    <location>
        <begin position="225"/>
        <end position="249"/>
    </location>
</feature>
<comment type="caution">
    <text evidence="8">The sequence shown here is derived from an EMBL/GenBank/DDBJ whole genome shotgun (WGS) entry which is preliminary data.</text>
</comment>
<dbReference type="EMBL" id="BAAAEM010000003">
    <property type="protein sequence ID" value="GAA0480731.1"/>
    <property type="molecule type" value="Genomic_DNA"/>
</dbReference>
<protein>
    <submittedName>
        <fullName evidence="8">Type III secretion system LEE export apparatus protein EscT</fullName>
    </submittedName>
</protein>
<feature type="transmembrane region" description="Helical" evidence="7">
    <location>
        <begin position="191"/>
        <end position="213"/>
    </location>
</feature>
<dbReference type="PRINTS" id="PR00953">
    <property type="entry name" value="TYPE3IMRPROT"/>
</dbReference>
<sequence>MIAGDPSLGDALTTIAPWTEQALLVGVSSARFAFALVFLPLFSTAVIPAMVRNSIIITFGLVAFNLQADFIPRDLSAIGWLVVFAKEAGAGTVIGFFFGTILWAIVAAGEMIDNKVGATIAQIVNPMTGTQASLTSDLLTRFGQVVFVTAGGITLLVGMVMESYVIWPIGPGELRLNIDSVTLFQAEFGRMFTLAFLFAAPAIILLYVIDAGLGLLNRIAPQFNVFILSLPIKSVAATFILILILPLIAEALLHDLGTRTEVATEVLRGVGTPSGP</sequence>
<evidence type="ECO:0000256" key="7">
    <source>
        <dbReference type="RuleBase" id="RU362072"/>
    </source>
</evidence>
<feature type="transmembrane region" description="Helical" evidence="7">
    <location>
        <begin position="145"/>
        <end position="167"/>
    </location>
</feature>
<dbReference type="NCBIfam" id="TIGR01401">
    <property type="entry name" value="fliR_like_III"/>
    <property type="match status" value="1"/>
</dbReference>
<feature type="transmembrane region" description="Helical" evidence="7">
    <location>
        <begin position="88"/>
        <end position="108"/>
    </location>
</feature>
<evidence type="ECO:0000256" key="1">
    <source>
        <dbReference type="ARBA" id="ARBA00004651"/>
    </source>
</evidence>
<keyword evidence="4 7" id="KW-0812">Transmembrane</keyword>
<evidence type="ECO:0000256" key="3">
    <source>
        <dbReference type="ARBA" id="ARBA00022475"/>
    </source>
</evidence>
<dbReference type="InterPro" id="IPR002010">
    <property type="entry name" value="T3SS_IM_R"/>
</dbReference>
<dbReference type="InterPro" id="IPR006304">
    <property type="entry name" value="T3SS_SpaR/YscT"/>
</dbReference>
<dbReference type="PANTHER" id="PTHR30065">
    <property type="entry name" value="FLAGELLAR BIOSYNTHETIC PROTEIN FLIR"/>
    <property type="match status" value="1"/>
</dbReference>
<keyword evidence="6 7" id="KW-0472">Membrane</keyword>
<proteinExistence type="inferred from homology"/>
<comment type="similarity">
    <text evidence="2 7">Belongs to the FliR/MopE/SpaR family.</text>
</comment>
<evidence type="ECO:0000256" key="6">
    <source>
        <dbReference type="ARBA" id="ARBA00023136"/>
    </source>
</evidence>
<keyword evidence="9" id="KW-1185">Reference proteome</keyword>
<name>A0ABN1ANK7_9SPHN</name>
<dbReference type="PANTHER" id="PTHR30065:SF1">
    <property type="entry name" value="SURFACE PRESENTATION OF ANTIGENS PROTEIN SPAR"/>
    <property type="match status" value="1"/>
</dbReference>
<feature type="transmembrane region" description="Helical" evidence="7">
    <location>
        <begin position="49"/>
        <end position="68"/>
    </location>
</feature>
<comment type="subcellular location">
    <subcellularLocation>
        <location evidence="1 7">Cell membrane</location>
        <topology evidence="1 7">Multi-pass membrane protein</topology>
    </subcellularLocation>
</comment>